<comment type="catalytic activity">
    <reaction evidence="12">
        <text>(R)-mevalonate + ATP = (R)-5-phosphomevalonate + ADP + H(+)</text>
        <dbReference type="Rhea" id="RHEA:17065"/>
        <dbReference type="ChEBI" id="CHEBI:15378"/>
        <dbReference type="ChEBI" id="CHEBI:30616"/>
        <dbReference type="ChEBI" id="CHEBI:36464"/>
        <dbReference type="ChEBI" id="CHEBI:58146"/>
        <dbReference type="ChEBI" id="CHEBI:456216"/>
        <dbReference type="EC" id="2.7.1.36"/>
    </reaction>
    <physiologicalReaction direction="left-to-right" evidence="12">
        <dbReference type="Rhea" id="RHEA:17066"/>
    </physiologicalReaction>
</comment>
<keyword evidence="10" id="KW-0460">Magnesium</keyword>
<dbReference type="EC" id="2.7.1.36" evidence="3 14"/>
<dbReference type="NCBIfam" id="TIGR00549">
    <property type="entry name" value="mevalon_kin"/>
    <property type="match status" value="1"/>
</dbReference>
<dbReference type="PANTHER" id="PTHR43290">
    <property type="entry name" value="MEVALONATE KINASE"/>
    <property type="match status" value="1"/>
</dbReference>
<keyword evidence="8 14" id="KW-0418">Kinase</keyword>
<protein>
    <recommendedName>
        <fullName evidence="3 14">Mevalonate kinase</fullName>
        <shortName evidence="14">MK</shortName>
        <ecNumber evidence="3 14">2.7.1.36</ecNumber>
    </recommendedName>
</protein>
<dbReference type="Gene3D" id="3.30.230.10">
    <property type="match status" value="1"/>
</dbReference>
<evidence type="ECO:0000313" key="17">
    <source>
        <dbReference type="EMBL" id="KAJ1924588.1"/>
    </source>
</evidence>
<evidence type="ECO:0000256" key="6">
    <source>
        <dbReference type="ARBA" id="ARBA00022679"/>
    </source>
</evidence>
<comment type="subcellular location">
    <subcellularLocation>
        <location evidence="1 14">Cytoplasm</location>
    </subcellularLocation>
</comment>
<evidence type="ECO:0000256" key="11">
    <source>
        <dbReference type="ARBA" id="ARBA00023098"/>
    </source>
</evidence>
<evidence type="ECO:0000256" key="7">
    <source>
        <dbReference type="ARBA" id="ARBA00022741"/>
    </source>
</evidence>
<organism evidence="17 18">
    <name type="scientific">Tieghemiomyces parasiticus</name>
    <dbReference type="NCBI Taxonomy" id="78921"/>
    <lineage>
        <taxon>Eukaryota</taxon>
        <taxon>Fungi</taxon>
        <taxon>Fungi incertae sedis</taxon>
        <taxon>Zoopagomycota</taxon>
        <taxon>Kickxellomycotina</taxon>
        <taxon>Dimargaritomycetes</taxon>
        <taxon>Dimargaritales</taxon>
        <taxon>Dimargaritaceae</taxon>
        <taxon>Tieghemiomyces</taxon>
    </lineage>
</organism>
<dbReference type="PROSITE" id="PS00627">
    <property type="entry name" value="GHMP_KINASES_ATP"/>
    <property type="match status" value="1"/>
</dbReference>
<dbReference type="GO" id="GO:0005524">
    <property type="term" value="F:ATP binding"/>
    <property type="evidence" value="ECO:0007669"/>
    <property type="project" value="UniProtKB-KW"/>
</dbReference>
<dbReference type="SUPFAM" id="SSF54211">
    <property type="entry name" value="Ribosomal protein S5 domain 2-like"/>
    <property type="match status" value="1"/>
</dbReference>
<keyword evidence="4 14" id="KW-0963">Cytoplasm</keyword>
<dbReference type="EMBL" id="JANBPT010000264">
    <property type="protein sequence ID" value="KAJ1924588.1"/>
    <property type="molecule type" value="Genomic_DNA"/>
</dbReference>
<dbReference type="AlphaFoldDB" id="A0A9W8A6N6"/>
<keyword evidence="11 14" id="KW-0443">Lipid metabolism</keyword>
<comment type="function">
    <text evidence="14">Mevalonate kinase; part of the second module of ergosterol biosynthesis pathway that includes the middle steps of the pathway. The second module is carried out in the vacuole and involves the formation of farnesyl diphosphate, which is also an important intermediate in the biosynthesis of ubiquinone, dolichol, heme and prenylated proteins.</text>
</comment>
<dbReference type="GO" id="GO:0006696">
    <property type="term" value="P:ergosterol biosynthetic process"/>
    <property type="evidence" value="ECO:0007669"/>
    <property type="project" value="TreeGrafter"/>
</dbReference>
<dbReference type="SUPFAM" id="SSF55060">
    <property type="entry name" value="GHMP Kinase, C-terminal domain"/>
    <property type="match status" value="1"/>
</dbReference>
<reference evidence="17" key="1">
    <citation type="submission" date="2022-07" db="EMBL/GenBank/DDBJ databases">
        <title>Phylogenomic reconstructions and comparative analyses of Kickxellomycotina fungi.</title>
        <authorList>
            <person name="Reynolds N.K."/>
            <person name="Stajich J.E."/>
            <person name="Barry K."/>
            <person name="Grigoriev I.V."/>
            <person name="Crous P."/>
            <person name="Smith M.E."/>
        </authorList>
    </citation>
    <scope>NUCLEOTIDE SEQUENCE</scope>
    <source>
        <strain evidence="17">RSA 861</strain>
    </source>
</reference>
<dbReference type="GO" id="GO:0004496">
    <property type="term" value="F:mevalonate kinase activity"/>
    <property type="evidence" value="ECO:0007669"/>
    <property type="project" value="UniProtKB-EC"/>
</dbReference>
<evidence type="ECO:0000313" key="18">
    <source>
        <dbReference type="Proteomes" id="UP001150569"/>
    </source>
</evidence>
<evidence type="ECO:0000256" key="4">
    <source>
        <dbReference type="ARBA" id="ARBA00022490"/>
    </source>
</evidence>
<evidence type="ECO:0000259" key="15">
    <source>
        <dbReference type="Pfam" id="PF00288"/>
    </source>
</evidence>
<evidence type="ECO:0000256" key="13">
    <source>
        <dbReference type="ARBA" id="ARBA00029438"/>
    </source>
</evidence>
<accession>A0A9W8A6N6</accession>
<gene>
    <name evidence="17" type="primary">ERG12_1</name>
    <name evidence="17" type="ORF">IWQ60_005097</name>
</gene>
<dbReference type="OrthoDB" id="1652964at2759"/>
<keyword evidence="6 14" id="KW-0808">Transferase</keyword>
<dbReference type="PRINTS" id="PR00959">
    <property type="entry name" value="MEVGALKINASE"/>
</dbReference>
<dbReference type="InterPro" id="IPR014721">
    <property type="entry name" value="Ribsml_uS5_D2-typ_fold_subgr"/>
</dbReference>
<evidence type="ECO:0000256" key="2">
    <source>
        <dbReference type="ARBA" id="ARBA00006495"/>
    </source>
</evidence>
<comment type="caution">
    <text evidence="17">The sequence shown here is derived from an EMBL/GenBank/DDBJ whole genome shotgun (WGS) entry which is preliminary data.</text>
</comment>
<evidence type="ECO:0000256" key="14">
    <source>
        <dbReference type="RuleBase" id="RU363087"/>
    </source>
</evidence>
<dbReference type="InterPro" id="IPR013750">
    <property type="entry name" value="GHMP_kinase_C_dom"/>
</dbReference>
<dbReference type="Pfam" id="PF00288">
    <property type="entry name" value="GHMP_kinases_N"/>
    <property type="match status" value="1"/>
</dbReference>
<dbReference type="InterPro" id="IPR006203">
    <property type="entry name" value="GHMP_knse_ATP-bd_CS"/>
</dbReference>
<keyword evidence="14" id="KW-0752">Steroid biosynthesis</keyword>
<evidence type="ECO:0000256" key="12">
    <source>
        <dbReference type="ARBA" id="ARBA00029310"/>
    </source>
</evidence>
<dbReference type="Gene3D" id="3.30.70.890">
    <property type="entry name" value="GHMP kinase, C-terminal domain"/>
    <property type="match status" value="1"/>
</dbReference>
<dbReference type="InterPro" id="IPR006205">
    <property type="entry name" value="Mev_gal_kin"/>
</dbReference>
<dbReference type="GO" id="GO:0019287">
    <property type="term" value="P:isopentenyl diphosphate biosynthetic process, mevalonate pathway"/>
    <property type="evidence" value="ECO:0007669"/>
    <property type="project" value="TreeGrafter"/>
</dbReference>
<comment type="similarity">
    <text evidence="2 14">Belongs to the GHMP kinase family. Mevalonate kinase subfamily.</text>
</comment>
<evidence type="ECO:0000256" key="8">
    <source>
        <dbReference type="ARBA" id="ARBA00022777"/>
    </source>
</evidence>
<dbReference type="Proteomes" id="UP001150569">
    <property type="component" value="Unassembled WGS sequence"/>
</dbReference>
<dbReference type="GO" id="GO:0005829">
    <property type="term" value="C:cytosol"/>
    <property type="evidence" value="ECO:0007669"/>
    <property type="project" value="TreeGrafter"/>
</dbReference>
<name>A0A9W8A6N6_9FUNG</name>
<keyword evidence="14" id="KW-1207">Sterol metabolism</keyword>
<feature type="domain" description="GHMP kinase N-terminal" evidence="15">
    <location>
        <begin position="123"/>
        <end position="204"/>
    </location>
</feature>
<keyword evidence="9 14" id="KW-0067">ATP-binding</keyword>
<evidence type="ECO:0000256" key="3">
    <source>
        <dbReference type="ARBA" id="ARBA00012103"/>
    </source>
</evidence>
<dbReference type="InterPro" id="IPR036554">
    <property type="entry name" value="GHMP_kinase_C_sf"/>
</dbReference>
<keyword evidence="18" id="KW-1185">Reference proteome</keyword>
<dbReference type="InterPro" id="IPR006204">
    <property type="entry name" value="GHMP_kinase_N_dom"/>
</dbReference>
<keyword evidence="14" id="KW-0756">Sterol biosynthesis</keyword>
<evidence type="ECO:0000256" key="1">
    <source>
        <dbReference type="ARBA" id="ARBA00004496"/>
    </source>
</evidence>
<evidence type="ECO:0000259" key="16">
    <source>
        <dbReference type="Pfam" id="PF08544"/>
    </source>
</evidence>
<dbReference type="PANTHER" id="PTHR43290:SF2">
    <property type="entry name" value="MEVALONATE KINASE"/>
    <property type="match status" value="1"/>
</dbReference>
<dbReference type="InterPro" id="IPR020568">
    <property type="entry name" value="Ribosomal_Su5_D2-typ_SF"/>
</dbReference>
<dbReference type="Pfam" id="PF08544">
    <property type="entry name" value="GHMP_kinases_C"/>
    <property type="match status" value="1"/>
</dbReference>
<comment type="pathway">
    <text evidence="13 14">Isoprenoid biosynthesis; isopentenyl diphosphate biosynthesis via mevalonate pathway; isopentenyl diphosphate from (R)-mevalonate: step 1/3.</text>
</comment>
<sequence>MAPSVTLSAPAFAVSAPGKVILFGEHAVVYGKRAVAASVDLRTYLFFEPNTGDQIHLSLPDVNVTLMIPCCDIPLFDECANHPNFYETHFSALVADQGLQARAAILAFLYLYSKLAFRSRRLNPGMPTRGFTIRTRSFLPVGAGLGSSASFSTCLAAALLKHFDLLTGPAAARQDLVNEWAFRAEQVIHGHPSGVDNCITTYGGAKLYRKGEGTHDLAGFGGLRFVLVDTCVPKNTKQMVAGVAAFRERYPSVVNPLLDAVDGIAETFQALVATTPAAQLANHPDVARLIGLNHVLLSLLGVSHTALDTIRDVARRHGLAAKMTGGGGGGCALVWIPQGK</sequence>
<keyword evidence="14" id="KW-0753">Steroid metabolism</keyword>
<keyword evidence="7 14" id="KW-0547">Nucleotide-binding</keyword>
<keyword evidence="5 14" id="KW-0444">Lipid biosynthesis</keyword>
<evidence type="ECO:0000256" key="5">
    <source>
        <dbReference type="ARBA" id="ARBA00022516"/>
    </source>
</evidence>
<proteinExistence type="inferred from homology"/>
<evidence type="ECO:0000256" key="10">
    <source>
        <dbReference type="ARBA" id="ARBA00022842"/>
    </source>
</evidence>
<feature type="domain" description="GHMP kinase C-terminal" evidence="16">
    <location>
        <begin position="280"/>
        <end position="336"/>
    </location>
</feature>
<evidence type="ECO:0000256" key="9">
    <source>
        <dbReference type="ARBA" id="ARBA00022840"/>
    </source>
</evidence>